<evidence type="ECO:0000313" key="4">
    <source>
        <dbReference type="EMBL" id="GAN78263.1"/>
    </source>
</evidence>
<comment type="subcellular location">
    <subcellularLocation>
        <location evidence="1">Bacterial flagellum basal body</location>
    </subcellularLocation>
</comment>
<protein>
    <submittedName>
        <fullName evidence="4">Flagellar basal-body rod protein FlgB</fullName>
    </submittedName>
</protein>
<feature type="region of interest" description="Disordered" evidence="2">
    <location>
        <begin position="73"/>
        <end position="97"/>
    </location>
</feature>
<evidence type="ECO:0000256" key="1">
    <source>
        <dbReference type="ARBA" id="ARBA00004117"/>
    </source>
</evidence>
<accession>A0A0D6PAP3</accession>
<dbReference type="Proteomes" id="UP000032680">
    <property type="component" value="Unassembled WGS sequence"/>
</dbReference>
<keyword evidence="5" id="KW-1185">Reference proteome</keyword>
<evidence type="ECO:0000259" key="3">
    <source>
        <dbReference type="Pfam" id="PF00460"/>
    </source>
</evidence>
<dbReference type="GO" id="GO:0009425">
    <property type="term" value="C:bacterial-type flagellum basal body"/>
    <property type="evidence" value="ECO:0007669"/>
    <property type="project" value="UniProtKB-SubCell"/>
</dbReference>
<dbReference type="InterPro" id="IPR001444">
    <property type="entry name" value="Flag_bb_rod_N"/>
</dbReference>
<evidence type="ECO:0000313" key="5">
    <source>
        <dbReference type="Proteomes" id="UP000032680"/>
    </source>
</evidence>
<organism evidence="4 5">
    <name type="scientific">Acidisphaera rubrifaciens HS-AP3</name>
    <dbReference type="NCBI Taxonomy" id="1231350"/>
    <lineage>
        <taxon>Bacteria</taxon>
        <taxon>Pseudomonadati</taxon>
        <taxon>Pseudomonadota</taxon>
        <taxon>Alphaproteobacteria</taxon>
        <taxon>Acetobacterales</taxon>
        <taxon>Acetobacteraceae</taxon>
        <taxon>Acidisphaera</taxon>
    </lineage>
</organism>
<dbReference type="EMBL" id="BANB01000711">
    <property type="protein sequence ID" value="GAN78263.1"/>
    <property type="molecule type" value="Genomic_DNA"/>
</dbReference>
<dbReference type="AlphaFoldDB" id="A0A0D6PAP3"/>
<keyword evidence="4" id="KW-0966">Cell projection</keyword>
<reference evidence="4 5" key="1">
    <citation type="submission" date="2012-11" db="EMBL/GenBank/DDBJ databases">
        <title>Whole genome sequence of Acidisphaera rubrifaciens HS-AP3.</title>
        <authorList>
            <person name="Azuma Y."/>
            <person name="Higashiura N."/>
            <person name="Hirakawa H."/>
            <person name="Matsushita K."/>
        </authorList>
    </citation>
    <scope>NUCLEOTIDE SEQUENCE [LARGE SCALE GENOMIC DNA]</scope>
    <source>
        <strain evidence="4 5">HS-AP3</strain>
    </source>
</reference>
<evidence type="ECO:0000256" key="2">
    <source>
        <dbReference type="SAM" id="MobiDB-lite"/>
    </source>
</evidence>
<keyword evidence="4" id="KW-0282">Flagellum</keyword>
<comment type="caution">
    <text evidence="4">The sequence shown here is derived from an EMBL/GenBank/DDBJ whole genome shotgun (WGS) entry which is preliminary data.</text>
</comment>
<dbReference type="Pfam" id="PF00460">
    <property type="entry name" value="Flg_bb_rod"/>
    <property type="match status" value="1"/>
</dbReference>
<sequence length="136" mass="14167">MDPMQTDILDLAARRLGWLDRRQSVLAQNIANADTSGFQPRDLPSFAASLAGATEMAAAGRLELTRPGHMAGTAGAGILSDARPTGPDTGAQGVDGNGVALDEELTRVADTQNQQALATGLYSKYLGLFRLALGRG</sequence>
<name>A0A0D6PAP3_9PROT</name>
<keyword evidence="4" id="KW-0969">Cilium</keyword>
<gene>
    <name evidence="4" type="ORF">Asru_0712_05</name>
</gene>
<proteinExistence type="predicted"/>
<dbReference type="RefSeq" id="WP_048862766.1">
    <property type="nucleotide sequence ID" value="NZ_BANB01000711.1"/>
</dbReference>
<feature type="domain" description="Flagellar basal body rod protein N-terminal" evidence="3">
    <location>
        <begin position="12"/>
        <end position="39"/>
    </location>
</feature>
<dbReference type="OrthoDB" id="9788334at2"/>